<protein>
    <submittedName>
        <fullName evidence="1">Transposable element Tcb2 transposase</fullName>
    </submittedName>
</protein>
<feature type="non-terminal residue" evidence="1">
    <location>
        <position position="62"/>
    </location>
</feature>
<dbReference type="OMA" id="RRVGECF"/>
<reference evidence="1 2" key="1">
    <citation type="journal article" date="2010" name="Science">
        <title>Genomic comparison of the ants Camponotus floridanus and Harpegnathos saltator.</title>
        <authorList>
            <person name="Bonasio R."/>
            <person name="Zhang G."/>
            <person name="Ye C."/>
            <person name="Mutti N.S."/>
            <person name="Fang X."/>
            <person name="Qin N."/>
            <person name="Donahue G."/>
            <person name="Yang P."/>
            <person name="Li Q."/>
            <person name="Li C."/>
            <person name="Zhang P."/>
            <person name="Huang Z."/>
            <person name="Berger S.L."/>
            <person name="Reinberg D."/>
            <person name="Wang J."/>
            <person name="Liebig J."/>
        </authorList>
    </citation>
    <scope>NUCLEOTIDE SEQUENCE [LARGE SCALE GENOMIC DNA]</scope>
    <source>
        <strain evidence="1 2">R22 G/1</strain>
    </source>
</reference>
<proteinExistence type="predicted"/>
<dbReference type="InParanoid" id="E2BSW0"/>
<dbReference type="AlphaFoldDB" id="E2BSW0"/>
<dbReference type="EMBL" id="GL450297">
    <property type="protein sequence ID" value="EFN81224.1"/>
    <property type="molecule type" value="Genomic_DNA"/>
</dbReference>
<feature type="non-terminal residue" evidence="1">
    <location>
        <position position="1"/>
    </location>
</feature>
<dbReference type="GO" id="GO:0003676">
    <property type="term" value="F:nucleic acid binding"/>
    <property type="evidence" value="ECO:0007669"/>
    <property type="project" value="InterPro"/>
</dbReference>
<gene>
    <name evidence="1" type="ORF">EAI_02635</name>
</gene>
<dbReference type="STRING" id="610380.E2BSW0"/>
<keyword evidence="2" id="KW-1185">Reference proteome</keyword>
<name>E2BSW0_HARSA</name>
<sequence length="62" mass="7462">RRPASVPSLTRHHRAARLDFADNHRHWTYADWGKVLFSDKSRYTLFSPDGRERIYRRVGECF</sequence>
<evidence type="ECO:0000313" key="1">
    <source>
        <dbReference type="EMBL" id="EFN81224.1"/>
    </source>
</evidence>
<organism evidence="2">
    <name type="scientific">Harpegnathos saltator</name>
    <name type="common">Jerdon's jumping ant</name>
    <dbReference type="NCBI Taxonomy" id="610380"/>
    <lineage>
        <taxon>Eukaryota</taxon>
        <taxon>Metazoa</taxon>
        <taxon>Ecdysozoa</taxon>
        <taxon>Arthropoda</taxon>
        <taxon>Hexapoda</taxon>
        <taxon>Insecta</taxon>
        <taxon>Pterygota</taxon>
        <taxon>Neoptera</taxon>
        <taxon>Endopterygota</taxon>
        <taxon>Hymenoptera</taxon>
        <taxon>Apocrita</taxon>
        <taxon>Aculeata</taxon>
        <taxon>Formicoidea</taxon>
        <taxon>Formicidae</taxon>
        <taxon>Ponerinae</taxon>
        <taxon>Ponerini</taxon>
        <taxon>Harpegnathos</taxon>
    </lineage>
</organism>
<evidence type="ECO:0000313" key="2">
    <source>
        <dbReference type="Proteomes" id="UP000008237"/>
    </source>
</evidence>
<accession>E2BSW0</accession>
<dbReference type="InterPro" id="IPR036397">
    <property type="entry name" value="RNaseH_sf"/>
</dbReference>
<dbReference type="Gene3D" id="3.30.420.10">
    <property type="entry name" value="Ribonuclease H-like superfamily/Ribonuclease H"/>
    <property type="match status" value="1"/>
</dbReference>
<dbReference type="Proteomes" id="UP000008237">
    <property type="component" value="Unassembled WGS sequence"/>
</dbReference>